<comment type="similarity">
    <text evidence="5">Belongs to the pyruvate, phosphate/water dikinase regulatory protein family. PDRP subfamily.</text>
</comment>
<dbReference type="EMBL" id="LDPH01000017">
    <property type="protein sequence ID" value="KLV25196.1"/>
    <property type="molecule type" value="Genomic_DNA"/>
</dbReference>
<keyword evidence="7" id="KW-1185">Reference proteome</keyword>
<keyword evidence="1 5" id="KW-0723">Serine/threonine-protein kinase</keyword>
<comment type="caution">
    <text evidence="6">The sequence shown here is derived from an EMBL/GenBank/DDBJ whole genome shotgun (WGS) entry which is preliminary data.</text>
</comment>
<dbReference type="GeneID" id="56347661"/>
<dbReference type="Gene3D" id="3.40.50.300">
    <property type="entry name" value="P-loop containing nucleotide triphosphate hydrolases"/>
    <property type="match status" value="1"/>
</dbReference>
<keyword evidence="3 5" id="KW-0547">Nucleotide-binding</keyword>
<sequence>MKNEIIVYTISDSIGETSQKLLAAVTAQFPDLVFNNSYRFSFVNKEEELVDILNDAVKDDAVVVSTLVDNHLANVAKDFSNRTKLHYLDLMNPFFEIIKSKTGSTPIEEPGIVHKLDTEYFNKIAAIEFAVKYDDGKNPQGFLQSDAVILGVSRTSKTPLSMYLANKGYKVSNLPLIPEVPLPSILEEVEGQKIIGLICNPENLSRIRSNRLDSLGLSHSSSYTNLERIYEELEYSKQVFKKHNAYVIDVTDKSIEETAYLVEKHLKEVSIHW</sequence>
<comment type="function">
    <text evidence="5">Bifunctional serine/threonine kinase and phosphorylase involved in the regulation of the pyruvate, phosphate dikinase (PPDK) by catalyzing its phosphorylation/dephosphorylation.</text>
</comment>
<name>A0A0J1IH23_NIACI</name>
<protein>
    <recommendedName>
        <fullName evidence="5">Putative pyruvate, phosphate dikinase regulatory protein</fullName>
        <shortName evidence="5">PPDK regulatory protein</shortName>
        <ecNumber evidence="5">2.7.11.32</ecNumber>
        <ecNumber evidence="5">2.7.4.27</ecNumber>
    </recommendedName>
</protein>
<evidence type="ECO:0000256" key="5">
    <source>
        <dbReference type="HAMAP-Rule" id="MF_00921"/>
    </source>
</evidence>
<dbReference type="PANTHER" id="PTHR31756">
    <property type="entry name" value="PYRUVATE, PHOSPHATE DIKINASE REGULATORY PROTEIN 1, CHLOROPLASTIC"/>
    <property type="match status" value="1"/>
</dbReference>
<dbReference type="Pfam" id="PF03618">
    <property type="entry name" value="Kinase-PPPase"/>
    <property type="match status" value="1"/>
</dbReference>
<dbReference type="GO" id="GO:0005524">
    <property type="term" value="F:ATP binding"/>
    <property type="evidence" value="ECO:0007669"/>
    <property type="project" value="InterPro"/>
</dbReference>
<evidence type="ECO:0000256" key="1">
    <source>
        <dbReference type="ARBA" id="ARBA00022527"/>
    </source>
</evidence>
<dbReference type="GO" id="GO:0004674">
    <property type="term" value="F:protein serine/threonine kinase activity"/>
    <property type="evidence" value="ECO:0007669"/>
    <property type="project" value="UniProtKB-UniRule"/>
</dbReference>
<dbReference type="EC" id="2.7.11.32" evidence="5"/>
<dbReference type="NCBIfam" id="NF003742">
    <property type="entry name" value="PRK05339.1"/>
    <property type="match status" value="1"/>
</dbReference>
<evidence type="ECO:0000256" key="2">
    <source>
        <dbReference type="ARBA" id="ARBA00022679"/>
    </source>
</evidence>
<dbReference type="PANTHER" id="PTHR31756:SF3">
    <property type="entry name" value="PYRUVATE, PHOSPHATE DIKINASE REGULATORY PROTEIN 1, CHLOROPLASTIC"/>
    <property type="match status" value="1"/>
</dbReference>
<dbReference type="Proteomes" id="UP000036045">
    <property type="component" value="Unassembled WGS sequence"/>
</dbReference>
<gene>
    <name evidence="6" type="ORF">ABW02_16555</name>
</gene>
<keyword evidence="2 5" id="KW-0808">Transferase</keyword>
<dbReference type="OrthoDB" id="9782201at2"/>
<reference evidence="6 7" key="1">
    <citation type="submission" date="2015-05" db="EMBL/GenBank/DDBJ databases">
        <title>Whole genome sequence and identification of bacterial endophytes from Costus igneus.</title>
        <authorList>
            <person name="Lee Y.P."/>
            <person name="Gan H.M."/>
            <person name="Eng W."/>
            <person name="Wheatley M.S."/>
            <person name="Caraballo A."/>
            <person name="Polter S."/>
            <person name="Savka M.A."/>
            <person name="Hudson A.O."/>
        </authorList>
    </citation>
    <scope>NUCLEOTIDE SEQUENCE [LARGE SCALE GENOMIC DNA]</scope>
    <source>
        <strain evidence="6 7">RIT379</strain>
    </source>
</reference>
<accession>A0A0J1IH23</accession>
<evidence type="ECO:0000313" key="7">
    <source>
        <dbReference type="Proteomes" id="UP000036045"/>
    </source>
</evidence>
<dbReference type="AlphaFoldDB" id="A0A0J1IH23"/>
<dbReference type="InterPro" id="IPR027417">
    <property type="entry name" value="P-loop_NTPase"/>
</dbReference>
<dbReference type="InterPro" id="IPR026565">
    <property type="entry name" value="PPDK_reg"/>
</dbReference>
<dbReference type="HAMAP" id="MF_00921">
    <property type="entry name" value="PDRP"/>
    <property type="match status" value="1"/>
</dbReference>
<evidence type="ECO:0000256" key="4">
    <source>
        <dbReference type="ARBA" id="ARBA00022777"/>
    </source>
</evidence>
<dbReference type="RefSeq" id="WP_047943385.1">
    <property type="nucleotide sequence ID" value="NZ_CP053989.1"/>
</dbReference>
<comment type="catalytic activity">
    <reaction evidence="5">
        <text>N(tele)-phospho-L-histidyl/O-phospho-L-threonyl-[pyruvate, phosphate dikinase] + phosphate + H(+) = N(tele)-phospho-L-histidyl/L-threonyl-[pyruvate, phosphate dikinase] + diphosphate</text>
        <dbReference type="Rhea" id="RHEA:43696"/>
        <dbReference type="Rhea" id="RHEA-COMP:10650"/>
        <dbReference type="Rhea" id="RHEA-COMP:10651"/>
        <dbReference type="ChEBI" id="CHEBI:15378"/>
        <dbReference type="ChEBI" id="CHEBI:30013"/>
        <dbReference type="ChEBI" id="CHEBI:33019"/>
        <dbReference type="ChEBI" id="CHEBI:43474"/>
        <dbReference type="ChEBI" id="CHEBI:61977"/>
        <dbReference type="ChEBI" id="CHEBI:83586"/>
        <dbReference type="EC" id="2.7.4.27"/>
    </reaction>
</comment>
<dbReference type="GO" id="GO:0016776">
    <property type="term" value="F:phosphotransferase activity, phosphate group as acceptor"/>
    <property type="evidence" value="ECO:0007669"/>
    <property type="project" value="UniProtKB-UniRule"/>
</dbReference>
<proteinExistence type="inferred from homology"/>
<feature type="binding site" evidence="5">
    <location>
        <begin position="151"/>
        <end position="158"/>
    </location>
    <ligand>
        <name>ADP</name>
        <dbReference type="ChEBI" id="CHEBI:456216"/>
    </ligand>
</feature>
<keyword evidence="4 5" id="KW-0418">Kinase</keyword>
<dbReference type="EC" id="2.7.4.27" evidence="5"/>
<dbReference type="PATRIC" id="fig|1397.4.peg.1505"/>
<evidence type="ECO:0000313" key="6">
    <source>
        <dbReference type="EMBL" id="KLV25196.1"/>
    </source>
</evidence>
<organism evidence="6 7">
    <name type="scientific">Niallia circulans</name>
    <name type="common">Bacillus circulans</name>
    <dbReference type="NCBI Taxonomy" id="1397"/>
    <lineage>
        <taxon>Bacteria</taxon>
        <taxon>Bacillati</taxon>
        <taxon>Bacillota</taxon>
        <taxon>Bacilli</taxon>
        <taxon>Bacillales</taxon>
        <taxon>Bacillaceae</taxon>
        <taxon>Niallia</taxon>
    </lineage>
</organism>
<dbReference type="GO" id="GO:0043531">
    <property type="term" value="F:ADP binding"/>
    <property type="evidence" value="ECO:0007669"/>
    <property type="project" value="UniProtKB-UniRule"/>
</dbReference>
<dbReference type="InterPro" id="IPR005177">
    <property type="entry name" value="Kinase-pyrophosphorylase"/>
</dbReference>
<comment type="catalytic activity">
    <reaction evidence="5">
        <text>N(tele)-phospho-L-histidyl/L-threonyl-[pyruvate, phosphate dikinase] + ADP = N(tele)-phospho-L-histidyl/O-phospho-L-threonyl-[pyruvate, phosphate dikinase] + AMP + H(+)</text>
        <dbReference type="Rhea" id="RHEA:43692"/>
        <dbReference type="Rhea" id="RHEA-COMP:10650"/>
        <dbReference type="Rhea" id="RHEA-COMP:10651"/>
        <dbReference type="ChEBI" id="CHEBI:15378"/>
        <dbReference type="ChEBI" id="CHEBI:30013"/>
        <dbReference type="ChEBI" id="CHEBI:61977"/>
        <dbReference type="ChEBI" id="CHEBI:83586"/>
        <dbReference type="ChEBI" id="CHEBI:456215"/>
        <dbReference type="ChEBI" id="CHEBI:456216"/>
        <dbReference type="EC" id="2.7.11.32"/>
    </reaction>
</comment>
<evidence type="ECO:0000256" key="3">
    <source>
        <dbReference type="ARBA" id="ARBA00022741"/>
    </source>
</evidence>